<reference evidence="2" key="1">
    <citation type="submission" date="2015-04" db="UniProtKB">
        <authorList>
            <consortium name="EnsemblPlants"/>
        </authorList>
    </citation>
    <scope>IDENTIFICATION</scope>
</reference>
<dbReference type="EnsemblPlants" id="OPUNC10G03970.1">
    <property type="protein sequence ID" value="OPUNC10G03970.1"/>
    <property type="gene ID" value="OPUNC10G03970"/>
</dbReference>
<organism evidence="2">
    <name type="scientific">Oryza punctata</name>
    <name type="common">Red rice</name>
    <dbReference type="NCBI Taxonomy" id="4537"/>
    <lineage>
        <taxon>Eukaryota</taxon>
        <taxon>Viridiplantae</taxon>
        <taxon>Streptophyta</taxon>
        <taxon>Embryophyta</taxon>
        <taxon>Tracheophyta</taxon>
        <taxon>Spermatophyta</taxon>
        <taxon>Magnoliopsida</taxon>
        <taxon>Liliopsida</taxon>
        <taxon>Poales</taxon>
        <taxon>Poaceae</taxon>
        <taxon>BOP clade</taxon>
        <taxon>Oryzoideae</taxon>
        <taxon>Oryzeae</taxon>
        <taxon>Oryzinae</taxon>
        <taxon>Oryza</taxon>
    </lineage>
</organism>
<dbReference type="AlphaFoldDB" id="A0A0E0M644"/>
<dbReference type="Gramene" id="OPUNC10G03970.1">
    <property type="protein sequence ID" value="OPUNC10G03970.1"/>
    <property type="gene ID" value="OPUNC10G03970"/>
</dbReference>
<feature type="region of interest" description="Disordered" evidence="1">
    <location>
        <begin position="1"/>
        <end position="32"/>
    </location>
</feature>
<name>A0A0E0M644_ORYPU</name>
<evidence type="ECO:0000313" key="3">
    <source>
        <dbReference type="Proteomes" id="UP000026962"/>
    </source>
</evidence>
<sequence length="109" mass="11529">MARSPAAPQRMSKRRQRRPPSPPPTGWSSRPSLVAIGMRVERIDAVVQPRQQPPMGSIGKEAVPSDLVRSTGAHGGMQGAESRAAPNLLHLSSVVGMGSDADPVEAATW</sequence>
<evidence type="ECO:0000256" key="1">
    <source>
        <dbReference type="SAM" id="MobiDB-lite"/>
    </source>
</evidence>
<dbReference type="Proteomes" id="UP000026962">
    <property type="component" value="Chromosome 10"/>
</dbReference>
<keyword evidence="3" id="KW-1185">Reference proteome</keyword>
<dbReference type="HOGENOM" id="CLU_2188220_0_0_1"/>
<reference evidence="2" key="2">
    <citation type="submission" date="2018-05" db="EMBL/GenBank/DDBJ databases">
        <title>OpunRS2 (Oryza punctata Reference Sequence Version 2).</title>
        <authorList>
            <person name="Zhang J."/>
            <person name="Kudrna D."/>
            <person name="Lee S."/>
            <person name="Talag J."/>
            <person name="Welchert J."/>
            <person name="Wing R.A."/>
        </authorList>
    </citation>
    <scope>NUCLEOTIDE SEQUENCE [LARGE SCALE GENOMIC DNA]</scope>
</reference>
<proteinExistence type="predicted"/>
<evidence type="ECO:0000313" key="2">
    <source>
        <dbReference type="EnsemblPlants" id="OPUNC10G03970.1"/>
    </source>
</evidence>
<feature type="region of interest" description="Disordered" evidence="1">
    <location>
        <begin position="48"/>
        <end position="84"/>
    </location>
</feature>
<accession>A0A0E0M644</accession>
<protein>
    <submittedName>
        <fullName evidence="2">Uncharacterized protein</fullName>
    </submittedName>
</protein>